<evidence type="ECO:0000313" key="5">
    <source>
        <dbReference type="EMBL" id="GAA3070503.1"/>
    </source>
</evidence>
<protein>
    <submittedName>
        <fullName evidence="5">Flavin reductase family protein</fullName>
    </submittedName>
</protein>
<evidence type="ECO:0000256" key="3">
    <source>
        <dbReference type="SAM" id="MobiDB-lite"/>
    </source>
</evidence>
<gene>
    <name evidence="5" type="ORF">GCM10010529_23540</name>
</gene>
<evidence type="ECO:0000259" key="4">
    <source>
        <dbReference type="SMART" id="SM00903"/>
    </source>
</evidence>
<evidence type="ECO:0000256" key="1">
    <source>
        <dbReference type="ARBA" id="ARBA00008898"/>
    </source>
</evidence>
<dbReference type="SUPFAM" id="SSF50475">
    <property type="entry name" value="FMN-binding split barrel"/>
    <property type="match status" value="1"/>
</dbReference>
<evidence type="ECO:0000313" key="6">
    <source>
        <dbReference type="Proteomes" id="UP001500236"/>
    </source>
</evidence>
<sequence length="205" mass="21529">MSTALAAAERPTTTVEETVPHAPADTGPRPAVGRAATRLADVDPLELRRTFGHFPQGVVVVAAEVDGRPEGLVASTFTIGVSLKPPLATVAVQHSSTTWPKLAGADTELGVSLIGHGQSELCRKIASKDRESRFTGLRTSIGTGGSITLEGAPVTFTTRIYDQVRAGDHDIVVLELLDLAVEDSAEALVFHQSEFKSLGPLSPEA</sequence>
<feature type="domain" description="Flavin reductase like" evidence="4">
    <location>
        <begin position="51"/>
        <end position="197"/>
    </location>
</feature>
<organism evidence="5 6">
    <name type="scientific">Nesterenkonia aethiopica</name>
    <dbReference type="NCBI Taxonomy" id="269144"/>
    <lineage>
        <taxon>Bacteria</taxon>
        <taxon>Bacillati</taxon>
        <taxon>Actinomycetota</taxon>
        <taxon>Actinomycetes</taxon>
        <taxon>Micrococcales</taxon>
        <taxon>Micrococcaceae</taxon>
        <taxon>Nesterenkonia</taxon>
    </lineage>
</organism>
<keyword evidence="2" id="KW-0560">Oxidoreductase</keyword>
<dbReference type="PANTHER" id="PTHR30466:SF11">
    <property type="entry name" value="FLAVIN-DEPENDENT MONOOXYGENASE, REDUCTASE SUBUNIT HSAB"/>
    <property type="match status" value="1"/>
</dbReference>
<dbReference type="PANTHER" id="PTHR30466">
    <property type="entry name" value="FLAVIN REDUCTASE"/>
    <property type="match status" value="1"/>
</dbReference>
<dbReference type="InterPro" id="IPR012349">
    <property type="entry name" value="Split_barrel_FMN-bd"/>
</dbReference>
<dbReference type="EMBL" id="BAAAVT010000015">
    <property type="protein sequence ID" value="GAA3070503.1"/>
    <property type="molecule type" value="Genomic_DNA"/>
</dbReference>
<dbReference type="InterPro" id="IPR050268">
    <property type="entry name" value="NADH-dep_flavin_reductase"/>
</dbReference>
<proteinExistence type="inferred from homology"/>
<accession>A0ABP6M0R0</accession>
<dbReference type="SMART" id="SM00903">
    <property type="entry name" value="Flavin_Reduct"/>
    <property type="match status" value="1"/>
</dbReference>
<dbReference type="Gene3D" id="2.30.110.10">
    <property type="entry name" value="Electron Transport, Fmn-binding Protein, Chain A"/>
    <property type="match status" value="1"/>
</dbReference>
<comment type="caution">
    <text evidence="5">The sequence shown here is derived from an EMBL/GenBank/DDBJ whole genome shotgun (WGS) entry which is preliminary data.</text>
</comment>
<keyword evidence="6" id="KW-1185">Reference proteome</keyword>
<feature type="compositionally biased region" description="Low complexity" evidence="3">
    <location>
        <begin position="1"/>
        <end position="23"/>
    </location>
</feature>
<dbReference type="InterPro" id="IPR002563">
    <property type="entry name" value="Flavin_Rdtase-like_dom"/>
</dbReference>
<reference evidence="6" key="1">
    <citation type="journal article" date="2019" name="Int. J. Syst. Evol. Microbiol.">
        <title>The Global Catalogue of Microorganisms (GCM) 10K type strain sequencing project: providing services to taxonomists for standard genome sequencing and annotation.</title>
        <authorList>
            <consortium name="The Broad Institute Genomics Platform"/>
            <consortium name="The Broad Institute Genome Sequencing Center for Infectious Disease"/>
            <person name="Wu L."/>
            <person name="Ma J."/>
        </authorList>
    </citation>
    <scope>NUCLEOTIDE SEQUENCE [LARGE SCALE GENOMIC DNA]</scope>
    <source>
        <strain evidence="6">JCM 14309</strain>
    </source>
</reference>
<dbReference type="Pfam" id="PF01613">
    <property type="entry name" value="Flavin_Reduct"/>
    <property type="match status" value="1"/>
</dbReference>
<name>A0ABP6M0R0_9MICC</name>
<dbReference type="RefSeq" id="WP_344680994.1">
    <property type="nucleotide sequence ID" value="NZ_BAAAVT010000015.1"/>
</dbReference>
<dbReference type="Proteomes" id="UP001500236">
    <property type="component" value="Unassembled WGS sequence"/>
</dbReference>
<evidence type="ECO:0000256" key="2">
    <source>
        <dbReference type="ARBA" id="ARBA00023002"/>
    </source>
</evidence>
<comment type="similarity">
    <text evidence="1">Belongs to the non-flavoprotein flavin reductase family.</text>
</comment>
<feature type="region of interest" description="Disordered" evidence="3">
    <location>
        <begin position="1"/>
        <end position="31"/>
    </location>
</feature>